<gene>
    <name evidence="1" type="ORF">RRG08_000950</name>
</gene>
<dbReference type="Proteomes" id="UP001283361">
    <property type="component" value="Unassembled WGS sequence"/>
</dbReference>
<sequence length="156" mass="17636">MVVRVQLWSVGNVFALGSERWHCPQLSALPIGGEQKWMRSRVSAAACHQCSGLTGFRLQSRDRGNIVTHAEGACFVVKQTRYGYSTVKSGFKFLEAKEDVRTSATQENFNLLTQDRAVQILSVPRLTRSFSWDPITIIWMGRTKFPLRFKSGDLKP</sequence>
<keyword evidence="2" id="KW-1185">Reference proteome</keyword>
<proteinExistence type="predicted"/>
<dbReference type="EMBL" id="JAWDGP010001945">
    <property type="protein sequence ID" value="KAK3786744.1"/>
    <property type="molecule type" value="Genomic_DNA"/>
</dbReference>
<dbReference type="AlphaFoldDB" id="A0AAE1AFA3"/>
<name>A0AAE1AFA3_9GAST</name>
<comment type="caution">
    <text evidence="1">The sequence shown here is derived from an EMBL/GenBank/DDBJ whole genome shotgun (WGS) entry which is preliminary data.</text>
</comment>
<evidence type="ECO:0000313" key="2">
    <source>
        <dbReference type="Proteomes" id="UP001283361"/>
    </source>
</evidence>
<reference evidence="1" key="1">
    <citation type="journal article" date="2023" name="G3 (Bethesda)">
        <title>A reference genome for the long-term kleptoplast-retaining sea slug Elysia crispata morphotype clarki.</title>
        <authorList>
            <person name="Eastman K.E."/>
            <person name="Pendleton A.L."/>
            <person name="Shaikh M.A."/>
            <person name="Suttiyut T."/>
            <person name="Ogas R."/>
            <person name="Tomko P."/>
            <person name="Gavelis G."/>
            <person name="Widhalm J.R."/>
            <person name="Wisecaver J.H."/>
        </authorList>
    </citation>
    <scope>NUCLEOTIDE SEQUENCE</scope>
    <source>
        <strain evidence="1">ECLA1</strain>
    </source>
</reference>
<organism evidence="1 2">
    <name type="scientific">Elysia crispata</name>
    <name type="common">lettuce slug</name>
    <dbReference type="NCBI Taxonomy" id="231223"/>
    <lineage>
        <taxon>Eukaryota</taxon>
        <taxon>Metazoa</taxon>
        <taxon>Spiralia</taxon>
        <taxon>Lophotrochozoa</taxon>
        <taxon>Mollusca</taxon>
        <taxon>Gastropoda</taxon>
        <taxon>Heterobranchia</taxon>
        <taxon>Euthyneura</taxon>
        <taxon>Panpulmonata</taxon>
        <taxon>Sacoglossa</taxon>
        <taxon>Placobranchoidea</taxon>
        <taxon>Plakobranchidae</taxon>
        <taxon>Elysia</taxon>
    </lineage>
</organism>
<evidence type="ECO:0000313" key="1">
    <source>
        <dbReference type="EMBL" id="KAK3786744.1"/>
    </source>
</evidence>
<protein>
    <submittedName>
        <fullName evidence="1">Uncharacterized protein</fullName>
    </submittedName>
</protein>
<accession>A0AAE1AFA3</accession>